<dbReference type="EMBL" id="JANBPT010000109">
    <property type="protein sequence ID" value="KAJ1927621.1"/>
    <property type="molecule type" value="Genomic_DNA"/>
</dbReference>
<proteinExistence type="inferred from homology"/>
<dbReference type="InterPro" id="IPR000717">
    <property type="entry name" value="PCI_dom"/>
</dbReference>
<dbReference type="SMART" id="SM00753">
    <property type="entry name" value="PAM"/>
    <property type="match status" value="1"/>
</dbReference>
<gene>
    <name evidence="3" type="primary">CSN12</name>
    <name evidence="3" type="ORF">IWQ60_002762</name>
</gene>
<organism evidence="3 4">
    <name type="scientific">Tieghemiomyces parasiticus</name>
    <dbReference type="NCBI Taxonomy" id="78921"/>
    <lineage>
        <taxon>Eukaryota</taxon>
        <taxon>Fungi</taxon>
        <taxon>Fungi incertae sedis</taxon>
        <taxon>Zoopagomycota</taxon>
        <taxon>Kickxellomycotina</taxon>
        <taxon>Dimargaritomycetes</taxon>
        <taxon>Dimargaritales</taxon>
        <taxon>Dimargaritaceae</taxon>
        <taxon>Tieghemiomyces</taxon>
    </lineage>
</organism>
<evidence type="ECO:0000256" key="1">
    <source>
        <dbReference type="ARBA" id="ARBA00025771"/>
    </source>
</evidence>
<sequence>MKFPTYLKKVEKHLSVHDGAKVCGYISLEEARVRSSYVDCRETQTNYHLRFVRTMPKPWDELLTNLFSALAALESADHVEAYTQFHGVVSILNRMLVSCDRWILPVVYITNRQLYHLSVKADQQLVEAGQKTGRLEDATRTINRTFSLCTTDRHPLHTSRKWGTYYLAGLLFAQYFRLHTRHLCTNVLRSMKMAELPAFSEFPLAHQVRFKYYTGLLDFYNGNYEAAEESLQFAFEHCRYDSRANKERILAYLIPTYLYRGVLPSASLLGRYLRLKPIYQPFALAIRTGDISLYDTALQLNEGYLLRKETYLALEQARVLAARTLLKKTYLVADRTTRLPFTHYQAALRTVGVESDLAEVECLLAGMIYKGLVKGYMAHEQGMLVLSKDNPFPSLKSIYRAKV</sequence>
<dbReference type="GO" id="GO:0003690">
    <property type="term" value="F:double-stranded DNA binding"/>
    <property type="evidence" value="ECO:0007669"/>
    <property type="project" value="InterPro"/>
</dbReference>
<dbReference type="Proteomes" id="UP001150569">
    <property type="component" value="Unassembled WGS sequence"/>
</dbReference>
<evidence type="ECO:0000259" key="2">
    <source>
        <dbReference type="PROSITE" id="PS50250"/>
    </source>
</evidence>
<dbReference type="InterPro" id="IPR036388">
    <property type="entry name" value="WH-like_DNA-bd_sf"/>
</dbReference>
<dbReference type="GO" id="GO:0000973">
    <property type="term" value="P:post-transcriptional tethering of RNA polymerase II gene DNA at nuclear periphery"/>
    <property type="evidence" value="ECO:0007669"/>
    <property type="project" value="TreeGrafter"/>
</dbReference>
<comment type="caution">
    <text evidence="3">The sequence shown here is derived from an EMBL/GenBank/DDBJ whole genome shotgun (WGS) entry which is preliminary data.</text>
</comment>
<dbReference type="InterPro" id="IPR045114">
    <property type="entry name" value="Csn12-like"/>
</dbReference>
<protein>
    <submittedName>
        <fullName evidence="3">COP9 signalosome (CSN) subunit</fullName>
    </submittedName>
</protein>
<reference evidence="3" key="1">
    <citation type="submission" date="2022-07" db="EMBL/GenBank/DDBJ databases">
        <title>Phylogenomic reconstructions and comparative analyses of Kickxellomycotina fungi.</title>
        <authorList>
            <person name="Reynolds N.K."/>
            <person name="Stajich J.E."/>
            <person name="Barry K."/>
            <person name="Grigoriev I.V."/>
            <person name="Crous P."/>
            <person name="Smith M.E."/>
        </authorList>
    </citation>
    <scope>NUCLEOTIDE SEQUENCE</scope>
    <source>
        <strain evidence="3">RSA 861</strain>
    </source>
</reference>
<name>A0A9W8AE61_9FUNG</name>
<evidence type="ECO:0000313" key="3">
    <source>
        <dbReference type="EMBL" id="KAJ1927621.1"/>
    </source>
</evidence>
<dbReference type="AlphaFoldDB" id="A0A9W8AE61"/>
<dbReference type="GO" id="GO:0006368">
    <property type="term" value="P:transcription elongation by RNA polymerase II"/>
    <property type="evidence" value="ECO:0007669"/>
    <property type="project" value="TreeGrafter"/>
</dbReference>
<dbReference type="Pfam" id="PF01399">
    <property type="entry name" value="PCI"/>
    <property type="match status" value="1"/>
</dbReference>
<dbReference type="PANTHER" id="PTHR12732">
    <property type="entry name" value="UNCHARACTERIZED PROTEASOME COMPONENT REGION PCI-CONTAINING"/>
    <property type="match status" value="1"/>
</dbReference>
<dbReference type="OrthoDB" id="10252687at2759"/>
<evidence type="ECO:0000313" key="4">
    <source>
        <dbReference type="Proteomes" id="UP001150569"/>
    </source>
</evidence>
<dbReference type="PROSITE" id="PS50250">
    <property type="entry name" value="PCI"/>
    <property type="match status" value="1"/>
</dbReference>
<dbReference type="Gene3D" id="1.10.10.10">
    <property type="entry name" value="Winged helix-like DNA-binding domain superfamily/Winged helix DNA-binding domain"/>
    <property type="match status" value="1"/>
</dbReference>
<dbReference type="GO" id="GO:0003723">
    <property type="term" value="F:RNA binding"/>
    <property type="evidence" value="ECO:0007669"/>
    <property type="project" value="InterPro"/>
</dbReference>
<dbReference type="GO" id="GO:0016973">
    <property type="term" value="P:poly(A)+ mRNA export from nucleus"/>
    <property type="evidence" value="ECO:0007669"/>
    <property type="project" value="TreeGrafter"/>
</dbReference>
<accession>A0A9W8AE61</accession>
<keyword evidence="4" id="KW-1185">Reference proteome</keyword>
<dbReference type="PANTHER" id="PTHR12732:SF0">
    <property type="entry name" value="PCI DOMAIN-CONTAINING PROTEIN 2"/>
    <property type="match status" value="1"/>
</dbReference>
<dbReference type="GO" id="GO:0070390">
    <property type="term" value="C:transcription export complex 2"/>
    <property type="evidence" value="ECO:0007669"/>
    <property type="project" value="TreeGrafter"/>
</dbReference>
<feature type="domain" description="PCI" evidence="2">
    <location>
        <begin position="208"/>
        <end position="391"/>
    </location>
</feature>
<comment type="similarity">
    <text evidence="1">Belongs to the CSN12 family.</text>
</comment>